<dbReference type="InterPro" id="IPR024072">
    <property type="entry name" value="DHFR-like_dom_sf"/>
</dbReference>
<dbReference type="InterPro" id="IPR002734">
    <property type="entry name" value="RibDG_C"/>
</dbReference>
<dbReference type="InterPro" id="IPR050765">
    <property type="entry name" value="Riboflavin_Biosynth_HTPR"/>
</dbReference>
<sequence length="236" mass="26733">MTQPKIIVHMTQSINGNITGPYHEAAGNGLLKAYESTNQQFESNALILGRKTIEEAFANNEMPTLPANPEKYSRKEDFVADTELTHFVISIDPSGKAAWTQNYIQYNDRPEMHVIEVISEQVSDAYLEHLRNLGISYVFGGENSELDLKLVVSKLNSLFNLETMTLSGGGGINWSFFQQDLVDEVSVVIAPVVDDHYNRPNMFDNNNPNRSHVPEAFTIKQLEQLEDDVIWIHYTR</sequence>
<dbReference type="PANTHER" id="PTHR38011:SF7">
    <property type="entry name" value="2,5-DIAMINO-6-RIBOSYLAMINO-4(3H)-PYRIMIDINONE 5'-PHOSPHATE REDUCTASE"/>
    <property type="match status" value="1"/>
</dbReference>
<keyword evidence="2" id="KW-0521">NADP</keyword>
<reference evidence="5 6" key="1">
    <citation type="submission" date="2015-04" db="EMBL/GenBank/DDBJ databases">
        <authorList>
            <person name="Cao L."/>
            <person name="Gao C.H."/>
        </authorList>
    </citation>
    <scope>NUCLEOTIDE SEQUENCE [LARGE SCALE GENOMIC DNA]</scope>
    <source>
        <strain evidence="5 6">SH3</strain>
    </source>
</reference>
<dbReference type="Proteomes" id="UP000236509">
    <property type="component" value="Unassembled WGS sequence"/>
</dbReference>
<evidence type="ECO:0000256" key="3">
    <source>
        <dbReference type="ARBA" id="ARBA00023002"/>
    </source>
</evidence>
<dbReference type="Gene3D" id="3.40.430.10">
    <property type="entry name" value="Dihydrofolate Reductase, subunit A"/>
    <property type="match status" value="1"/>
</dbReference>
<protein>
    <recommendedName>
        <fullName evidence="4">Bacterial bifunctional deaminase-reductase C-terminal domain-containing protein</fullName>
    </recommendedName>
</protein>
<dbReference type="Pfam" id="PF01872">
    <property type="entry name" value="RibD_C"/>
    <property type="match status" value="1"/>
</dbReference>
<dbReference type="KEGG" id="suh:SAMSHR1132_24470"/>
<feature type="domain" description="Bacterial bifunctional deaminase-reductase C-terminal" evidence="4">
    <location>
        <begin position="4"/>
        <end position="229"/>
    </location>
</feature>
<dbReference type="GeneID" id="66840832"/>
<evidence type="ECO:0000256" key="1">
    <source>
        <dbReference type="ARBA" id="ARBA00005104"/>
    </source>
</evidence>
<dbReference type="PANTHER" id="PTHR38011">
    <property type="entry name" value="DIHYDROFOLATE REDUCTASE FAMILY PROTEIN (AFU_ORTHOLOGUE AFUA_8G06820)"/>
    <property type="match status" value="1"/>
</dbReference>
<dbReference type="EMBL" id="CVOU01000007">
    <property type="protein sequence ID" value="CRI18260.1"/>
    <property type="molecule type" value="Genomic_DNA"/>
</dbReference>
<gene>
    <name evidence="5" type="ORF">BN1326_150140</name>
</gene>
<dbReference type="GO" id="GO:0008703">
    <property type="term" value="F:5-amino-6-(5-phosphoribosylamino)uracil reductase activity"/>
    <property type="evidence" value="ECO:0007669"/>
    <property type="project" value="InterPro"/>
</dbReference>
<dbReference type="SUPFAM" id="SSF53597">
    <property type="entry name" value="Dihydrofolate reductase-like"/>
    <property type="match status" value="1"/>
</dbReference>
<dbReference type="GO" id="GO:0009231">
    <property type="term" value="P:riboflavin biosynthetic process"/>
    <property type="evidence" value="ECO:0007669"/>
    <property type="project" value="InterPro"/>
</dbReference>
<keyword evidence="3" id="KW-0560">Oxidoreductase</keyword>
<dbReference type="AlphaFoldDB" id="A0A7U7JRL7"/>
<dbReference type="RefSeq" id="WP_000193375.1">
    <property type="nucleotide sequence ID" value="NC_016941.1"/>
</dbReference>
<comment type="pathway">
    <text evidence="1">Cofactor biosynthesis; riboflavin biosynthesis.</text>
</comment>
<accession>A0A7U7JRL7</accession>
<evidence type="ECO:0000256" key="2">
    <source>
        <dbReference type="ARBA" id="ARBA00022857"/>
    </source>
</evidence>
<evidence type="ECO:0000259" key="4">
    <source>
        <dbReference type="Pfam" id="PF01872"/>
    </source>
</evidence>
<keyword evidence="6" id="KW-1185">Reference proteome</keyword>
<evidence type="ECO:0000313" key="6">
    <source>
        <dbReference type="Proteomes" id="UP000236509"/>
    </source>
</evidence>
<organism evidence="5 6">
    <name type="scientific">Staphylococcus argenteus</name>
    <dbReference type="NCBI Taxonomy" id="985002"/>
    <lineage>
        <taxon>Bacteria</taxon>
        <taxon>Bacillati</taxon>
        <taxon>Bacillota</taxon>
        <taxon>Bacilli</taxon>
        <taxon>Bacillales</taxon>
        <taxon>Staphylococcaceae</taxon>
        <taxon>Staphylococcus</taxon>
    </lineage>
</organism>
<name>A0A7U7JRL7_9STAP</name>
<comment type="caution">
    <text evidence="5">The sequence shown here is derived from an EMBL/GenBank/DDBJ whole genome shotgun (WGS) entry which is preliminary data.</text>
</comment>
<proteinExistence type="predicted"/>
<evidence type="ECO:0000313" key="5">
    <source>
        <dbReference type="EMBL" id="CRI18260.1"/>
    </source>
</evidence>